<dbReference type="Gene3D" id="1.10.10.10">
    <property type="entry name" value="Winged helix-like DNA-binding domain superfamily/Winged helix DNA-binding domain"/>
    <property type="match status" value="1"/>
</dbReference>
<keyword evidence="2" id="KW-0805">Transcription regulation</keyword>
<dbReference type="STRING" id="578942.SAMN05216289_10813"/>
<dbReference type="InterPro" id="IPR013324">
    <property type="entry name" value="RNA_pol_sigma_r3/r4-like"/>
</dbReference>
<evidence type="ECO:0000256" key="1">
    <source>
        <dbReference type="ARBA" id="ARBA00010641"/>
    </source>
</evidence>
<evidence type="ECO:0000256" key="4">
    <source>
        <dbReference type="ARBA" id="ARBA00023163"/>
    </source>
</evidence>
<comment type="similarity">
    <text evidence="1">Belongs to the sigma-70 factor family. ECF subfamily.</text>
</comment>
<dbReference type="AlphaFoldDB" id="A0A1I4X5Z6"/>
<reference evidence="7 8" key="1">
    <citation type="submission" date="2016-10" db="EMBL/GenBank/DDBJ databases">
        <authorList>
            <person name="de Groot N.N."/>
        </authorList>
    </citation>
    <scope>NUCLEOTIDE SEQUENCE [LARGE SCALE GENOMIC DNA]</scope>
    <source>
        <strain evidence="7 8">CGMCC 1.7659</strain>
    </source>
</reference>
<dbReference type="InterPro" id="IPR013249">
    <property type="entry name" value="RNA_pol_sigma70_r4_t2"/>
</dbReference>
<organism evidence="7 8">
    <name type="scientific">Dokdonella immobilis</name>
    <dbReference type="NCBI Taxonomy" id="578942"/>
    <lineage>
        <taxon>Bacteria</taxon>
        <taxon>Pseudomonadati</taxon>
        <taxon>Pseudomonadota</taxon>
        <taxon>Gammaproteobacteria</taxon>
        <taxon>Lysobacterales</taxon>
        <taxon>Rhodanobacteraceae</taxon>
        <taxon>Dokdonella</taxon>
    </lineage>
</organism>
<feature type="domain" description="RNA polymerase sigma factor 70 region 4 type 2" evidence="6">
    <location>
        <begin position="125"/>
        <end position="175"/>
    </location>
</feature>
<dbReference type="PANTHER" id="PTHR43133:SF25">
    <property type="entry name" value="RNA POLYMERASE SIGMA FACTOR RFAY-RELATED"/>
    <property type="match status" value="1"/>
</dbReference>
<evidence type="ECO:0000256" key="2">
    <source>
        <dbReference type="ARBA" id="ARBA00023015"/>
    </source>
</evidence>
<evidence type="ECO:0000259" key="5">
    <source>
        <dbReference type="Pfam" id="PF04542"/>
    </source>
</evidence>
<dbReference type="EMBL" id="FOVF01000008">
    <property type="protein sequence ID" value="SFN21401.1"/>
    <property type="molecule type" value="Genomic_DNA"/>
</dbReference>
<keyword evidence="4" id="KW-0804">Transcription</keyword>
<dbReference type="Proteomes" id="UP000198575">
    <property type="component" value="Unassembled WGS sequence"/>
</dbReference>
<dbReference type="SUPFAM" id="SSF88946">
    <property type="entry name" value="Sigma2 domain of RNA polymerase sigma factors"/>
    <property type="match status" value="1"/>
</dbReference>
<keyword evidence="3" id="KW-0731">Sigma factor</keyword>
<dbReference type="GO" id="GO:0016987">
    <property type="term" value="F:sigma factor activity"/>
    <property type="evidence" value="ECO:0007669"/>
    <property type="project" value="UniProtKB-KW"/>
</dbReference>
<dbReference type="Pfam" id="PF04542">
    <property type="entry name" value="Sigma70_r2"/>
    <property type="match status" value="1"/>
</dbReference>
<proteinExistence type="inferred from homology"/>
<keyword evidence="8" id="KW-1185">Reference proteome</keyword>
<dbReference type="GO" id="GO:0003677">
    <property type="term" value="F:DNA binding"/>
    <property type="evidence" value="ECO:0007669"/>
    <property type="project" value="InterPro"/>
</dbReference>
<dbReference type="SUPFAM" id="SSF88659">
    <property type="entry name" value="Sigma3 and sigma4 domains of RNA polymerase sigma factors"/>
    <property type="match status" value="1"/>
</dbReference>
<dbReference type="InterPro" id="IPR039425">
    <property type="entry name" value="RNA_pol_sigma-70-like"/>
</dbReference>
<dbReference type="PANTHER" id="PTHR43133">
    <property type="entry name" value="RNA POLYMERASE ECF-TYPE SIGMA FACTO"/>
    <property type="match status" value="1"/>
</dbReference>
<dbReference type="RefSeq" id="WP_092406880.1">
    <property type="nucleotide sequence ID" value="NZ_FOVF01000008.1"/>
</dbReference>
<dbReference type="InterPro" id="IPR036388">
    <property type="entry name" value="WH-like_DNA-bd_sf"/>
</dbReference>
<feature type="domain" description="RNA polymerase sigma-70 region 2" evidence="5">
    <location>
        <begin position="28"/>
        <end position="95"/>
    </location>
</feature>
<dbReference type="Gene3D" id="1.10.1740.10">
    <property type="match status" value="1"/>
</dbReference>
<evidence type="ECO:0000313" key="8">
    <source>
        <dbReference type="Proteomes" id="UP000198575"/>
    </source>
</evidence>
<evidence type="ECO:0000313" key="7">
    <source>
        <dbReference type="EMBL" id="SFN21401.1"/>
    </source>
</evidence>
<dbReference type="Pfam" id="PF08281">
    <property type="entry name" value="Sigma70_r4_2"/>
    <property type="match status" value="1"/>
</dbReference>
<dbReference type="OrthoDB" id="9797134at2"/>
<evidence type="ECO:0000256" key="3">
    <source>
        <dbReference type="ARBA" id="ARBA00023082"/>
    </source>
</evidence>
<protein>
    <submittedName>
        <fullName evidence="7">RNA polymerase sigma-70 factor, ECF subfamily</fullName>
    </submittedName>
</protein>
<dbReference type="InterPro" id="IPR013325">
    <property type="entry name" value="RNA_pol_sigma_r2"/>
</dbReference>
<gene>
    <name evidence="7" type="ORF">SAMN05216289_10813</name>
</gene>
<dbReference type="CDD" id="cd06171">
    <property type="entry name" value="Sigma70_r4"/>
    <property type="match status" value="1"/>
</dbReference>
<dbReference type="GO" id="GO:0006352">
    <property type="term" value="P:DNA-templated transcription initiation"/>
    <property type="evidence" value="ECO:0007669"/>
    <property type="project" value="InterPro"/>
</dbReference>
<name>A0A1I4X5Z6_9GAMM</name>
<sequence length="185" mass="20854">MNRPSERIYDEFLVAAAVTGDRRARSRLVARWQPRLHRHAWRLLGDADRARDMVQEAWLEILRGLSRLDDVAAFPAWAYRIATRRCQRECRRSDRSPLVAEESAAEVDSPAPESVGGEFKTELAIVIDAIDALPGPQRAALALFYIDQLSVAEIAIATDVPPGTVKTRLMHARRKVHALLEGEHR</sequence>
<dbReference type="NCBIfam" id="TIGR02937">
    <property type="entry name" value="sigma70-ECF"/>
    <property type="match status" value="1"/>
</dbReference>
<dbReference type="InterPro" id="IPR014284">
    <property type="entry name" value="RNA_pol_sigma-70_dom"/>
</dbReference>
<accession>A0A1I4X5Z6</accession>
<evidence type="ECO:0000259" key="6">
    <source>
        <dbReference type="Pfam" id="PF08281"/>
    </source>
</evidence>
<dbReference type="InterPro" id="IPR007627">
    <property type="entry name" value="RNA_pol_sigma70_r2"/>
</dbReference>